<dbReference type="GO" id="GO:0006310">
    <property type="term" value="P:DNA recombination"/>
    <property type="evidence" value="ECO:0007669"/>
    <property type="project" value="TreeGrafter"/>
</dbReference>
<proteinExistence type="predicted"/>
<dbReference type="Proteomes" id="UP000188246">
    <property type="component" value="Chromosome"/>
</dbReference>
<dbReference type="OrthoDB" id="9758506at2"/>
<keyword evidence="8" id="KW-0238">DNA-binding</keyword>
<evidence type="ECO:0000256" key="7">
    <source>
        <dbReference type="ARBA" id="ARBA00022840"/>
    </source>
</evidence>
<dbReference type="GO" id="GO:0004386">
    <property type="term" value="F:helicase activity"/>
    <property type="evidence" value="ECO:0007669"/>
    <property type="project" value="UniProtKB-KW"/>
</dbReference>
<feature type="domain" description="PD-(D/E)XK endonuclease-like" evidence="10">
    <location>
        <begin position="808"/>
        <end position="1153"/>
    </location>
</feature>
<dbReference type="GO" id="GO:0004527">
    <property type="term" value="F:exonuclease activity"/>
    <property type="evidence" value="ECO:0007669"/>
    <property type="project" value="UniProtKB-KW"/>
</dbReference>
<reference evidence="12 13" key="1">
    <citation type="journal article" date="2010" name="Int. J. Syst. Evol. Microbiol.">
        <title>Vagococcus penaei sp. nov., isolated from spoilage microbiota of cooked shrimp (Penaeus vannamei).</title>
        <authorList>
            <person name="Jaffres E."/>
            <person name="Prevost H."/>
            <person name="Rossero A."/>
            <person name="Joffraud J.J."/>
            <person name="Dousset X."/>
        </authorList>
    </citation>
    <scope>NUCLEOTIDE SEQUENCE [LARGE SCALE GENOMIC DNA]</scope>
    <source>
        <strain evidence="12 13">CD276</strain>
    </source>
</reference>
<dbReference type="Pfam" id="PF21445">
    <property type="entry name" value="ADDB_N"/>
    <property type="match status" value="1"/>
</dbReference>
<protein>
    <submittedName>
        <fullName evidence="12">Uncharacterized protein</fullName>
    </submittedName>
</protein>
<evidence type="ECO:0000256" key="6">
    <source>
        <dbReference type="ARBA" id="ARBA00022839"/>
    </source>
</evidence>
<evidence type="ECO:0000259" key="10">
    <source>
        <dbReference type="Pfam" id="PF12705"/>
    </source>
</evidence>
<evidence type="ECO:0000256" key="9">
    <source>
        <dbReference type="ARBA" id="ARBA00023204"/>
    </source>
</evidence>
<keyword evidence="5" id="KW-0347">Helicase</keyword>
<accession>A0A1Q2D863</accession>
<feature type="domain" description="ATP-dependent helicase/deoxyribonuclease subunit B N-terminal" evidence="11">
    <location>
        <begin position="5"/>
        <end position="284"/>
    </location>
</feature>
<keyword evidence="1" id="KW-0540">Nuclease</keyword>
<dbReference type="EMBL" id="CP019609">
    <property type="protein sequence ID" value="AQP54433.1"/>
    <property type="molecule type" value="Genomic_DNA"/>
</dbReference>
<dbReference type="Gene3D" id="3.40.50.300">
    <property type="entry name" value="P-loop containing nucleotide triphosphate hydrolases"/>
    <property type="match status" value="4"/>
</dbReference>
<keyword evidence="7" id="KW-0067">ATP-binding</keyword>
<evidence type="ECO:0000256" key="4">
    <source>
        <dbReference type="ARBA" id="ARBA00022801"/>
    </source>
</evidence>
<dbReference type="KEGG" id="vpi:BW732_09470"/>
<dbReference type="Gene3D" id="3.90.320.10">
    <property type="match status" value="1"/>
</dbReference>
<evidence type="ECO:0000256" key="5">
    <source>
        <dbReference type="ARBA" id="ARBA00022806"/>
    </source>
</evidence>
<dbReference type="GO" id="GO:0003677">
    <property type="term" value="F:DNA binding"/>
    <property type="evidence" value="ECO:0007669"/>
    <property type="project" value="UniProtKB-KW"/>
</dbReference>
<dbReference type="Pfam" id="PF12705">
    <property type="entry name" value="PDDEXK_1"/>
    <property type="match status" value="1"/>
</dbReference>
<keyword evidence="13" id="KW-1185">Reference proteome</keyword>
<dbReference type="SUPFAM" id="SSF52540">
    <property type="entry name" value="P-loop containing nucleoside triphosphate hydrolases"/>
    <property type="match status" value="1"/>
</dbReference>
<dbReference type="GO" id="GO:0005524">
    <property type="term" value="F:ATP binding"/>
    <property type="evidence" value="ECO:0007669"/>
    <property type="project" value="UniProtKB-KW"/>
</dbReference>
<keyword evidence="2" id="KW-0547">Nucleotide-binding</keyword>
<dbReference type="PANTHER" id="PTHR30591">
    <property type="entry name" value="RECBCD ENZYME SUBUNIT RECC"/>
    <property type="match status" value="1"/>
</dbReference>
<dbReference type="InterPro" id="IPR049035">
    <property type="entry name" value="ADDB_N"/>
</dbReference>
<evidence type="ECO:0000256" key="1">
    <source>
        <dbReference type="ARBA" id="ARBA00022722"/>
    </source>
</evidence>
<evidence type="ECO:0000313" key="12">
    <source>
        <dbReference type="EMBL" id="AQP54433.1"/>
    </source>
</evidence>
<keyword evidence="3" id="KW-0227">DNA damage</keyword>
<dbReference type="PANTHER" id="PTHR30591:SF1">
    <property type="entry name" value="RECBCD ENZYME SUBUNIT RECC"/>
    <property type="match status" value="1"/>
</dbReference>
<keyword evidence="4" id="KW-0378">Hydrolase</keyword>
<evidence type="ECO:0000256" key="2">
    <source>
        <dbReference type="ARBA" id="ARBA00022741"/>
    </source>
</evidence>
<name>A0A1Q2D863_9ENTE</name>
<organism evidence="12 13">
    <name type="scientific">Vagococcus penaei</name>
    <dbReference type="NCBI Taxonomy" id="633807"/>
    <lineage>
        <taxon>Bacteria</taxon>
        <taxon>Bacillati</taxon>
        <taxon>Bacillota</taxon>
        <taxon>Bacilli</taxon>
        <taxon>Lactobacillales</taxon>
        <taxon>Enterococcaceae</taxon>
        <taxon>Vagococcus</taxon>
    </lineage>
</organism>
<evidence type="ECO:0000256" key="3">
    <source>
        <dbReference type="ARBA" id="ARBA00022763"/>
    </source>
</evidence>
<keyword evidence="9" id="KW-0234">DNA repair</keyword>
<evidence type="ECO:0000259" key="11">
    <source>
        <dbReference type="Pfam" id="PF21445"/>
    </source>
</evidence>
<dbReference type="InterPro" id="IPR027417">
    <property type="entry name" value="P-loop_NTPase"/>
</dbReference>
<keyword evidence="6" id="KW-0269">Exonuclease</keyword>
<dbReference type="STRING" id="633807.BW732_09470"/>
<evidence type="ECO:0000256" key="8">
    <source>
        <dbReference type="ARBA" id="ARBA00023125"/>
    </source>
</evidence>
<dbReference type="AlphaFoldDB" id="A0A1Q2D863"/>
<sequence>MSVQFVIGTADKQHVAPVLQQAVEWLKQDSNHEVYYLVPNHVKFETEVSILRRLHQLPNYQHLDNMASTRLQVFSLSRLAWYKMQYTKRYQKRRLSESGKAMIIRQALIELEEELILFRYEINKVGFVEQLVALFDEYQLGNITSLDLEIAVTQFEGANYVEDSKEKLLEIQKIYDCYLEKMLAIDGETQDILSDLADYLSQVSLENVMIIVSGYSSLTAVEQQLLQTLMTISGEWRMTLTLDKSYAVEPPTNQSLFYNPATVYFDLYHYARGQQLPILHDLVVRETPCSSDMALVEQAWRDSHQPSNGTRQQGLHQSSSLQVWACDDSYGEVLSVAKEIRSLVTQGYRYRDIKILTRDLTAYRQILEPVFTKADIPYYINEDVEMKHHPLIEFIDSLFQVKLRYFKYPDLMRLLRTELFMPQLRDINELSSWIQGMSIVRQQVDYTENVVLAYGYSGFYWTQVKDWQYITYSYSEDDDAVRQDELIQKESNYIRQAIRDGLVPFFDKLDTAVTYREACVALYQLLIDSGVMHQMTMMREQSIATGDLVSAKNHEQAWQALMDLLDELVDLMGDMPFNLSDFIQIILSGLEGLTFSKVPATLDQLIVSSVDMVQAEKSRVTFILGVTDQQFPKKIENKTLMTDEERTLLMERLDGNKYLKKEMQSDFAREPYVFYLALLSAREQIILSYPMASDQTKELKPSSYLIPLMKPLGVKPIKKVTQLTETNANEVSQFATYEILLSDMVPFKRYLTDTNQSFSWLWLQLEKRVQKELPFKATRVLESLTYQNIPETLMPEIVDDLYGSTIYASVSKIESFNQCHYKYFLQYGLQLKERERFELSPAATGDFFHDALDQFFKELIKQKKQLSLLSDEEILSLADHVLQAIFADERFSILSSSQRLKYIRYQLTQTIKRVIWSLRQQSARTNMTTLQTEVLFGEALGEKGLASLSFDLPNQKKLSVRGKIDRLDYVDVSGNPYLAVVDYKSSKHNFSMSDAYYGLALQMITYLDVALQNAVTLVGQKAEAAGAFYLHVQNPTLKELKQMDEESLQNELLKEFKYQGVLVKDEALLEQLDVTVEPTKSSLVYPFNQLKSGEVKSKQFIAPDDLQKLIRHNHQQFKAAGEKIYAGKTTLNPMYKGKERIACRFCPFRSVCQFDVMLLDNNYHRIDELSDEEVLERLSDEEKKEVDENE</sequence>
<dbReference type="RefSeq" id="WP_077276513.1">
    <property type="nucleotide sequence ID" value="NZ_CP019609.1"/>
</dbReference>
<dbReference type="InterPro" id="IPR038726">
    <property type="entry name" value="PDDEXK_AddAB-type"/>
</dbReference>
<dbReference type="InterPro" id="IPR011604">
    <property type="entry name" value="PDDEXK-like_dom_sf"/>
</dbReference>
<evidence type="ECO:0000313" key="13">
    <source>
        <dbReference type="Proteomes" id="UP000188246"/>
    </source>
</evidence>
<gene>
    <name evidence="12" type="ORF">BW732_09470</name>
</gene>
<dbReference type="GO" id="GO:0006281">
    <property type="term" value="P:DNA repair"/>
    <property type="evidence" value="ECO:0007669"/>
    <property type="project" value="UniProtKB-KW"/>
</dbReference>